<protein>
    <recommendedName>
        <fullName evidence="3">GGDEF domain-containing protein</fullName>
    </recommendedName>
</protein>
<dbReference type="GO" id="GO:0003824">
    <property type="term" value="F:catalytic activity"/>
    <property type="evidence" value="ECO:0007669"/>
    <property type="project" value="UniProtKB-ARBA"/>
</dbReference>
<dbReference type="PANTHER" id="PTHR46663">
    <property type="entry name" value="DIGUANYLATE CYCLASE DGCT-RELATED"/>
    <property type="match status" value="1"/>
</dbReference>
<evidence type="ECO:0000259" key="3">
    <source>
        <dbReference type="PROSITE" id="PS50887"/>
    </source>
</evidence>
<keyword evidence="5" id="KW-1185">Reference proteome</keyword>
<dbReference type="SUPFAM" id="SSF55073">
    <property type="entry name" value="Nucleotide cyclase"/>
    <property type="match status" value="1"/>
</dbReference>
<evidence type="ECO:0000313" key="5">
    <source>
        <dbReference type="Proteomes" id="UP000078596"/>
    </source>
</evidence>
<comment type="cofactor">
    <cofactor evidence="1">
        <name>Mg(2+)</name>
        <dbReference type="ChEBI" id="CHEBI:18420"/>
    </cofactor>
</comment>
<evidence type="ECO:0000256" key="2">
    <source>
        <dbReference type="SAM" id="Phobius"/>
    </source>
</evidence>
<dbReference type="AlphaFoldDB" id="A0A191ZGC5"/>
<dbReference type="SUPFAM" id="SSF53850">
    <property type="entry name" value="Periplasmic binding protein-like II"/>
    <property type="match status" value="1"/>
</dbReference>
<sequence>MGGEDEEWEQMTDTPRKLLHSILLAGANRMSPVCWLIVVVMWGILGGGAAAHAQERMAEQTVYVGVLSDFDRSAIHQQWLPTMRYLSTHVPGHRFVLLPVGVSDLQRALEARTLDFLLVHPAYTNRLKAAYGLSNVSTLINQGQSVPLNKFGGVVFTQRQRQDIQHLEDLRGKTIAFSVRDSFDGFQIQQGLLSRHGVDVVRDSRLMALGNPQDRSVLAVLEGHADAGFVRTGVLESMVRAGRLDLSRIRVLNEMIRPEFPFRLSTQLYPEWILTAASHVSMKLINQVAAALLVMQPDDPAARQNNYAGWSPPLSPAGFEGMSGITSARVVSPAVRHPAAAAVQGEWQAWHRYIDHHSFEAIMGLFALFLLTLLLMYGHARRVNRALHASQAQLQVMAHHDVLTGLPNRVLLEERLTLALAQARRSGREVAVCLLDLDGFKPINDTFGHLIGDRVLQEVSRRIQRGLRESDMVARYGGDEFVLVMDDFEDQRQLREVLERILRVLARPLACHPAARVRASIGVSIYPEDARDAVALLKNADEAMYVAKRAGGNRFVIHHPAPEVVPAPGPMLVRKA</sequence>
<feature type="transmembrane region" description="Helical" evidence="2">
    <location>
        <begin position="33"/>
        <end position="53"/>
    </location>
</feature>
<keyword evidence="2" id="KW-0812">Transmembrane</keyword>
<dbReference type="STRING" id="1860122.A9404_05690"/>
<dbReference type="InterPro" id="IPR052163">
    <property type="entry name" value="DGC-Regulatory_Protein"/>
</dbReference>
<dbReference type="CDD" id="cd01949">
    <property type="entry name" value="GGDEF"/>
    <property type="match status" value="1"/>
</dbReference>
<dbReference type="Pfam" id="PF00990">
    <property type="entry name" value="GGDEF"/>
    <property type="match status" value="1"/>
</dbReference>
<dbReference type="NCBIfam" id="TIGR00254">
    <property type="entry name" value="GGDEF"/>
    <property type="match status" value="1"/>
</dbReference>
<dbReference type="InterPro" id="IPR029787">
    <property type="entry name" value="Nucleotide_cyclase"/>
</dbReference>
<feature type="transmembrane region" description="Helical" evidence="2">
    <location>
        <begin position="361"/>
        <end position="378"/>
    </location>
</feature>
<accession>A0A191ZGC5</accession>
<dbReference type="Pfam" id="PF12974">
    <property type="entry name" value="Phosphonate-bd"/>
    <property type="match status" value="1"/>
</dbReference>
<dbReference type="FunFam" id="3.30.70.270:FF:000001">
    <property type="entry name" value="Diguanylate cyclase domain protein"/>
    <property type="match status" value="1"/>
</dbReference>
<dbReference type="Gene3D" id="3.30.70.270">
    <property type="match status" value="1"/>
</dbReference>
<dbReference type="SMART" id="SM00267">
    <property type="entry name" value="GGDEF"/>
    <property type="match status" value="1"/>
</dbReference>
<dbReference type="Proteomes" id="UP000078596">
    <property type="component" value="Chromosome"/>
</dbReference>
<dbReference type="PROSITE" id="PS50887">
    <property type="entry name" value="GGDEF"/>
    <property type="match status" value="1"/>
</dbReference>
<gene>
    <name evidence="4" type="ORF">A9404_05690</name>
</gene>
<evidence type="ECO:0000313" key="4">
    <source>
        <dbReference type="EMBL" id="ANJ66936.1"/>
    </source>
</evidence>
<proteinExistence type="predicted"/>
<dbReference type="KEGG" id="haz:A9404_05690"/>
<dbReference type="PANTHER" id="PTHR46663:SF2">
    <property type="entry name" value="GGDEF DOMAIN-CONTAINING PROTEIN"/>
    <property type="match status" value="1"/>
</dbReference>
<organism evidence="4 5">
    <name type="scientific">Halothiobacillus diazotrophicus</name>
    <dbReference type="NCBI Taxonomy" id="1860122"/>
    <lineage>
        <taxon>Bacteria</taxon>
        <taxon>Pseudomonadati</taxon>
        <taxon>Pseudomonadota</taxon>
        <taxon>Gammaproteobacteria</taxon>
        <taxon>Chromatiales</taxon>
        <taxon>Halothiobacillaceae</taxon>
        <taxon>Halothiobacillus</taxon>
    </lineage>
</organism>
<reference evidence="4 5" key="1">
    <citation type="submission" date="2016-06" db="EMBL/GenBank/DDBJ databases">
        <title>Insight into the functional genes involving in sulfur oxidation in Pearl River water.</title>
        <authorList>
            <person name="Luo J."/>
            <person name="Tan X."/>
            <person name="Lin W."/>
        </authorList>
    </citation>
    <scope>NUCLEOTIDE SEQUENCE [LARGE SCALE GENOMIC DNA]</scope>
    <source>
        <strain evidence="4 5">LS2</strain>
    </source>
</reference>
<dbReference type="EMBL" id="CP016027">
    <property type="protein sequence ID" value="ANJ66936.1"/>
    <property type="molecule type" value="Genomic_DNA"/>
</dbReference>
<feature type="domain" description="GGDEF" evidence="3">
    <location>
        <begin position="428"/>
        <end position="560"/>
    </location>
</feature>
<dbReference type="Gene3D" id="3.40.190.10">
    <property type="entry name" value="Periplasmic binding protein-like II"/>
    <property type="match status" value="1"/>
</dbReference>
<name>A0A191ZGC5_9GAMM</name>
<keyword evidence="2" id="KW-0472">Membrane</keyword>
<keyword evidence="2" id="KW-1133">Transmembrane helix</keyword>
<dbReference type="InterPro" id="IPR043128">
    <property type="entry name" value="Rev_trsase/Diguanyl_cyclase"/>
</dbReference>
<evidence type="ECO:0000256" key="1">
    <source>
        <dbReference type="ARBA" id="ARBA00001946"/>
    </source>
</evidence>
<dbReference type="InterPro" id="IPR000160">
    <property type="entry name" value="GGDEF_dom"/>
</dbReference>